<evidence type="ECO:0000313" key="3">
    <source>
        <dbReference type="Proteomes" id="UP001432027"/>
    </source>
</evidence>
<organism evidence="2 3">
    <name type="scientific">Pristionchus entomophagus</name>
    <dbReference type="NCBI Taxonomy" id="358040"/>
    <lineage>
        <taxon>Eukaryota</taxon>
        <taxon>Metazoa</taxon>
        <taxon>Ecdysozoa</taxon>
        <taxon>Nematoda</taxon>
        <taxon>Chromadorea</taxon>
        <taxon>Rhabditida</taxon>
        <taxon>Rhabditina</taxon>
        <taxon>Diplogasteromorpha</taxon>
        <taxon>Diplogasteroidea</taxon>
        <taxon>Neodiplogasteridae</taxon>
        <taxon>Pristionchus</taxon>
    </lineage>
</organism>
<feature type="non-terminal residue" evidence="2">
    <location>
        <position position="1"/>
    </location>
</feature>
<feature type="transmembrane region" description="Helical" evidence="1">
    <location>
        <begin position="46"/>
        <end position="71"/>
    </location>
</feature>
<evidence type="ECO:0000256" key="1">
    <source>
        <dbReference type="SAM" id="Phobius"/>
    </source>
</evidence>
<keyword evidence="1" id="KW-1133">Transmembrane helix</keyword>
<reference evidence="2" key="1">
    <citation type="submission" date="2023-10" db="EMBL/GenBank/DDBJ databases">
        <title>Genome assembly of Pristionchus species.</title>
        <authorList>
            <person name="Yoshida K."/>
            <person name="Sommer R.J."/>
        </authorList>
    </citation>
    <scope>NUCLEOTIDE SEQUENCE</scope>
    <source>
        <strain evidence="2">RS0144</strain>
    </source>
</reference>
<evidence type="ECO:0000313" key="2">
    <source>
        <dbReference type="EMBL" id="GMS97924.1"/>
    </source>
</evidence>
<keyword evidence="1" id="KW-0472">Membrane</keyword>
<dbReference type="AlphaFoldDB" id="A0AAV5TUK1"/>
<keyword evidence="1" id="KW-0812">Transmembrane</keyword>
<protein>
    <submittedName>
        <fullName evidence="2">Uncharacterized protein</fullName>
    </submittedName>
</protein>
<proteinExistence type="predicted"/>
<feature type="non-terminal residue" evidence="2">
    <location>
        <position position="95"/>
    </location>
</feature>
<sequence>VTSSLSFTANNFVKDSLIGTFFTPAPFSAASHESTKSFLNLSFSKHPISCFVIIPMSCAKLSLSLLALFLWMTSMAGSPSPASPTTLSKNAAFFP</sequence>
<name>A0AAV5TUK1_9BILA</name>
<accession>A0AAV5TUK1</accession>
<comment type="caution">
    <text evidence="2">The sequence shown here is derived from an EMBL/GenBank/DDBJ whole genome shotgun (WGS) entry which is preliminary data.</text>
</comment>
<dbReference type="Proteomes" id="UP001432027">
    <property type="component" value="Unassembled WGS sequence"/>
</dbReference>
<gene>
    <name evidence="2" type="ORF">PENTCL1PPCAC_20099</name>
</gene>
<keyword evidence="3" id="KW-1185">Reference proteome</keyword>
<dbReference type="EMBL" id="BTSX01000005">
    <property type="protein sequence ID" value="GMS97924.1"/>
    <property type="molecule type" value="Genomic_DNA"/>
</dbReference>